<keyword evidence="3" id="KW-0963">Cytoplasm</keyword>
<gene>
    <name evidence="8" type="ORF">L195_g014650</name>
</gene>
<dbReference type="GO" id="GO:0140662">
    <property type="term" value="F:ATP-dependent protein folding chaperone"/>
    <property type="evidence" value="ECO:0007669"/>
    <property type="project" value="InterPro"/>
</dbReference>
<evidence type="ECO:0000256" key="7">
    <source>
        <dbReference type="RuleBase" id="RU004187"/>
    </source>
</evidence>
<dbReference type="EMBL" id="ASHM01009768">
    <property type="protein sequence ID" value="PNY17895.1"/>
    <property type="molecule type" value="Genomic_DNA"/>
</dbReference>
<evidence type="ECO:0000313" key="8">
    <source>
        <dbReference type="EMBL" id="PNY17895.1"/>
    </source>
</evidence>
<evidence type="ECO:0000256" key="1">
    <source>
        <dbReference type="ARBA" id="ARBA00004496"/>
    </source>
</evidence>
<evidence type="ECO:0000256" key="4">
    <source>
        <dbReference type="ARBA" id="ARBA00022741"/>
    </source>
</evidence>
<comment type="similarity">
    <text evidence="2 7">Belongs to the TCP-1 chaperonin family.</text>
</comment>
<keyword evidence="4 7" id="KW-0547">Nucleotide-binding</keyword>
<evidence type="ECO:0000313" key="9">
    <source>
        <dbReference type="Proteomes" id="UP000236291"/>
    </source>
</evidence>
<evidence type="ECO:0000256" key="6">
    <source>
        <dbReference type="ARBA" id="ARBA00023186"/>
    </source>
</evidence>
<evidence type="ECO:0000256" key="5">
    <source>
        <dbReference type="ARBA" id="ARBA00022840"/>
    </source>
</evidence>
<dbReference type="InterPro" id="IPR017998">
    <property type="entry name" value="Chaperone_TCP-1"/>
</dbReference>
<dbReference type="PROSITE" id="PS00750">
    <property type="entry name" value="TCP1_1"/>
    <property type="match status" value="1"/>
</dbReference>
<dbReference type="SUPFAM" id="SSF52029">
    <property type="entry name" value="GroEL apical domain-like"/>
    <property type="match status" value="1"/>
</dbReference>
<comment type="caution">
    <text evidence="8">The sequence shown here is derived from an EMBL/GenBank/DDBJ whole genome shotgun (WGS) entry which is preliminary data.</text>
</comment>
<proteinExistence type="inferred from homology"/>
<dbReference type="InterPro" id="IPR027413">
    <property type="entry name" value="GROEL-like_equatorial_sf"/>
</dbReference>
<dbReference type="FunFam" id="1.10.560.10:FF:000058">
    <property type="entry name" value="T-complex protein 1 subunit zeta"/>
    <property type="match status" value="1"/>
</dbReference>
<dbReference type="GO" id="GO:0051082">
    <property type="term" value="F:unfolded protein binding"/>
    <property type="evidence" value="ECO:0007669"/>
    <property type="project" value="InterPro"/>
</dbReference>
<dbReference type="GO" id="GO:0016887">
    <property type="term" value="F:ATP hydrolysis activity"/>
    <property type="evidence" value="ECO:0007669"/>
    <property type="project" value="InterPro"/>
</dbReference>
<dbReference type="Gene3D" id="3.30.260.10">
    <property type="entry name" value="TCP-1-like chaperonin intermediate domain"/>
    <property type="match status" value="1"/>
</dbReference>
<reference evidence="8 9" key="2">
    <citation type="journal article" date="2017" name="Front. Plant Sci.">
        <title>Gene Classification and Mining of Molecular Markers Useful in Red Clover (Trifolium pratense) Breeding.</title>
        <authorList>
            <person name="Istvanek J."/>
            <person name="Dluhosova J."/>
            <person name="Dluhos P."/>
            <person name="Patkova L."/>
            <person name="Nedelnik J."/>
            <person name="Repkova J."/>
        </authorList>
    </citation>
    <scope>NUCLEOTIDE SEQUENCE [LARGE SCALE GENOMIC DNA]</scope>
    <source>
        <strain evidence="9">cv. Tatra</strain>
        <tissue evidence="8">Young leaves</tissue>
    </source>
</reference>
<dbReference type="PANTHER" id="PTHR11353">
    <property type="entry name" value="CHAPERONIN"/>
    <property type="match status" value="1"/>
</dbReference>
<dbReference type="PRINTS" id="PR00304">
    <property type="entry name" value="TCOMPLEXTCP1"/>
</dbReference>
<dbReference type="STRING" id="57577.A0A2K3PRI0"/>
<dbReference type="GO" id="GO:0005737">
    <property type="term" value="C:cytoplasm"/>
    <property type="evidence" value="ECO:0007669"/>
    <property type="project" value="UniProtKB-SubCell"/>
</dbReference>
<dbReference type="GO" id="GO:0005524">
    <property type="term" value="F:ATP binding"/>
    <property type="evidence" value="ECO:0007669"/>
    <property type="project" value="UniProtKB-KW"/>
</dbReference>
<keyword evidence="6 7" id="KW-0143">Chaperone</keyword>
<dbReference type="InterPro" id="IPR002194">
    <property type="entry name" value="Chaperonin_TCP-1_CS"/>
</dbReference>
<keyword evidence="5 7" id="KW-0067">ATP-binding</keyword>
<evidence type="ECO:0000256" key="3">
    <source>
        <dbReference type="ARBA" id="ARBA00022490"/>
    </source>
</evidence>
<protein>
    <submittedName>
        <fullName evidence="8">T-complex protein 1 subunit zeta-like protein</fullName>
    </submittedName>
</protein>
<dbReference type="InterPro" id="IPR027409">
    <property type="entry name" value="GroEL-like_apical_dom_sf"/>
</dbReference>
<evidence type="ECO:0000256" key="2">
    <source>
        <dbReference type="ARBA" id="ARBA00008020"/>
    </source>
</evidence>
<dbReference type="InterPro" id="IPR002423">
    <property type="entry name" value="Cpn60/GroEL/TCP-1"/>
</dbReference>
<dbReference type="Gene3D" id="1.10.560.10">
    <property type="entry name" value="GroEL-like equatorial domain"/>
    <property type="match status" value="1"/>
</dbReference>
<dbReference type="SUPFAM" id="SSF48592">
    <property type="entry name" value="GroEL equatorial domain-like"/>
    <property type="match status" value="1"/>
</dbReference>
<comment type="subcellular location">
    <subcellularLocation>
        <location evidence="1">Cytoplasm</location>
    </subcellularLocation>
</comment>
<sequence>MSLRVLNPNAEVLNKSAALHMNINAAKGLQDVLKSNLGPKGTIKMLVGGAGDIKLTKDVSMAMSILHSLCLYDYVYLEIVMQIQNPTAIMIARTAVAQDDISGDGTTSTVLFIGELMKQSERYIDEGMHPRVLVDGFEIAKRATLQFLEKFKTPVVMGDEPDREILKMVARTTVRTKLYEALADQLTNIIVDAVLCIRKPEEAIDLFMVEIMHMRHKFDVDTRLVEGLVLDHGSRHPDMKRRAENCYILTCNVSLEYEKRSVLIMIAILLSSTKKELIPHHWTCLQGKA</sequence>
<reference evidence="8 9" key="1">
    <citation type="journal article" date="2014" name="Am. J. Bot.">
        <title>Genome assembly and annotation for red clover (Trifolium pratense; Fabaceae).</title>
        <authorList>
            <person name="Istvanek J."/>
            <person name="Jaros M."/>
            <person name="Krenek A."/>
            <person name="Repkova J."/>
        </authorList>
    </citation>
    <scope>NUCLEOTIDE SEQUENCE [LARGE SCALE GENOMIC DNA]</scope>
    <source>
        <strain evidence="9">cv. Tatra</strain>
        <tissue evidence="8">Young leaves</tissue>
    </source>
</reference>
<dbReference type="Gene3D" id="3.50.7.10">
    <property type="entry name" value="GroEL"/>
    <property type="match status" value="1"/>
</dbReference>
<dbReference type="Proteomes" id="UP000236291">
    <property type="component" value="Unassembled WGS sequence"/>
</dbReference>
<name>A0A2K3PRI0_TRIPR</name>
<dbReference type="Pfam" id="PF00118">
    <property type="entry name" value="Cpn60_TCP1"/>
    <property type="match status" value="1"/>
</dbReference>
<accession>A0A2K3PRI0</accession>
<dbReference type="SUPFAM" id="SSF54849">
    <property type="entry name" value="GroEL-intermediate domain like"/>
    <property type="match status" value="1"/>
</dbReference>
<dbReference type="InterPro" id="IPR027410">
    <property type="entry name" value="TCP-1-like_intermed_sf"/>
</dbReference>
<organism evidence="8 9">
    <name type="scientific">Trifolium pratense</name>
    <name type="common">Red clover</name>
    <dbReference type="NCBI Taxonomy" id="57577"/>
    <lineage>
        <taxon>Eukaryota</taxon>
        <taxon>Viridiplantae</taxon>
        <taxon>Streptophyta</taxon>
        <taxon>Embryophyta</taxon>
        <taxon>Tracheophyta</taxon>
        <taxon>Spermatophyta</taxon>
        <taxon>Magnoliopsida</taxon>
        <taxon>eudicotyledons</taxon>
        <taxon>Gunneridae</taxon>
        <taxon>Pentapetalae</taxon>
        <taxon>rosids</taxon>
        <taxon>fabids</taxon>
        <taxon>Fabales</taxon>
        <taxon>Fabaceae</taxon>
        <taxon>Papilionoideae</taxon>
        <taxon>50 kb inversion clade</taxon>
        <taxon>NPAAA clade</taxon>
        <taxon>Hologalegina</taxon>
        <taxon>IRL clade</taxon>
        <taxon>Trifolieae</taxon>
        <taxon>Trifolium</taxon>
    </lineage>
</organism>
<dbReference type="AlphaFoldDB" id="A0A2K3PRI0"/>